<dbReference type="EMBL" id="BAABCW010000006">
    <property type="protein sequence ID" value="GAA3507989.1"/>
    <property type="molecule type" value="Genomic_DNA"/>
</dbReference>
<protein>
    <recommendedName>
        <fullName evidence="3">Anti-sigma factor</fullName>
    </recommendedName>
</protein>
<proteinExistence type="predicted"/>
<comment type="caution">
    <text evidence="1">The sequence shown here is derived from an EMBL/GenBank/DDBJ whole genome shotgun (WGS) entry which is preliminary data.</text>
</comment>
<reference evidence="2" key="1">
    <citation type="journal article" date="2019" name="Int. J. Syst. Evol. Microbiol.">
        <title>The Global Catalogue of Microorganisms (GCM) 10K type strain sequencing project: providing services to taxonomists for standard genome sequencing and annotation.</title>
        <authorList>
            <consortium name="The Broad Institute Genomics Platform"/>
            <consortium name="The Broad Institute Genome Sequencing Center for Infectious Disease"/>
            <person name="Wu L."/>
            <person name="Ma J."/>
        </authorList>
    </citation>
    <scope>NUCLEOTIDE SEQUENCE [LARGE SCALE GENOMIC DNA]</scope>
    <source>
        <strain evidence="2">JCM 17106</strain>
    </source>
</reference>
<evidence type="ECO:0008006" key="3">
    <source>
        <dbReference type="Google" id="ProtNLM"/>
    </source>
</evidence>
<evidence type="ECO:0000313" key="1">
    <source>
        <dbReference type="EMBL" id="GAA3507989.1"/>
    </source>
</evidence>
<keyword evidence="2" id="KW-1185">Reference proteome</keyword>
<accession>A0ABP6UIB2</accession>
<organism evidence="1 2">
    <name type="scientific">Aquimarina addita</name>
    <dbReference type="NCBI Taxonomy" id="870485"/>
    <lineage>
        <taxon>Bacteria</taxon>
        <taxon>Pseudomonadati</taxon>
        <taxon>Bacteroidota</taxon>
        <taxon>Flavobacteriia</taxon>
        <taxon>Flavobacteriales</taxon>
        <taxon>Flavobacteriaceae</taxon>
        <taxon>Aquimarina</taxon>
    </lineage>
</organism>
<evidence type="ECO:0000313" key="2">
    <source>
        <dbReference type="Proteomes" id="UP001500459"/>
    </source>
</evidence>
<sequence length="274" mass="29104">MGMIALGVLGTSCSSDDGPATATMELDTFGLEELTDGSRYQGWLVSDGEVIPTTKFTNADEQIFTFEASKLEAATEFILTIEQASDNNNTPSDTRILKGTFSGNAATLSFEEAVTSFTGNAGTFEMATPTDNDETNEASGIWFTESTQGLTLNTLRAGWKYEAWAVVNGTPISMGTFTDPSGPDEFNSSSSTINAAPQYPGEDFLNNNVAPTGLVFPLDLRGATISISVEPFPDEDRAPFFLTPLTGTIQSTDAPGDLLLMSVNSAIPQGQVVR</sequence>
<dbReference type="Proteomes" id="UP001500459">
    <property type="component" value="Unassembled WGS sequence"/>
</dbReference>
<name>A0ABP6UIB2_9FLAO</name>
<gene>
    <name evidence="1" type="ORF">GCM10022393_17650</name>
</gene>